<sequence length="45" mass="5161">MIQLLFLVLFAKGIVALLLMVYIGPLRELVMKGLDQVKWGKFQLL</sequence>
<evidence type="ECO:0000313" key="3">
    <source>
        <dbReference type="Proteomes" id="UP000009183"/>
    </source>
</evidence>
<proteinExistence type="predicted"/>
<accession>D7SXV3</accession>
<dbReference type="eggNOG" id="KOG1962">
    <property type="taxonomic scope" value="Eukaryota"/>
</dbReference>
<dbReference type="STRING" id="29760.D7SXV3"/>
<dbReference type="Proteomes" id="UP000009183">
    <property type="component" value="Chromosome 3"/>
</dbReference>
<keyword evidence="1" id="KW-1133">Transmembrane helix</keyword>
<gene>
    <name evidence="2" type="ordered locus">VIT_03s0091g00300</name>
</gene>
<dbReference type="InParanoid" id="D7SXV3"/>
<protein>
    <submittedName>
        <fullName evidence="2">Uncharacterized protein</fullName>
    </submittedName>
</protein>
<dbReference type="PaxDb" id="29760-VIT_03s0091g00300.t01"/>
<dbReference type="AlphaFoldDB" id="D7SXV3"/>
<dbReference type="HOGENOM" id="CLU_3208693_0_0_1"/>
<organism evidence="2 3">
    <name type="scientific">Vitis vinifera</name>
    <name type="common">Grape</name>
    <dbReference type="NCBI Taxonomy" id="29760"/>
    <lineage>
        <taxon>Eukaryota</taxon>
        <taxon>Viridiplantae</taxon>
        <taxon>Streptophyta</taxon>
        <taxon>Embryophyta</taxon>
        <taxon>Tracheophyta</taxon>
        <taxon>Spermatophyta</taxon>
        <taxon>Magnoliopsida</taxon>
        <taxon>eudicotyledons</taxon>
        <taxon>Gunneridae</taxon>
        <taxon>Pentapetalae</taxon>
        <taxon>rosids</taxon>
        <taxon>Vitales</taxon>
        <taxon>Vitaceae</taxon>
        <taxon>Viteae</taxon>
        <taxon>Vitis</taxon>
    </lineage>
</organism>
<keyword evidence="3" id="KW-1185">Reference proteome</keyword>
<feature type="transmembrane region" description="Helical" evidence="1">
    <location>
        <begin position="6"/>
        <end position="24"/>
    </location>
</feature>
<reference evidence="3" key="1">
    <citation type="journal article" date="2007" name="Nature">
        <title>The grapevine genome sequence suggests ancestral hexaploidization in major angiosperm phyla.</title>
        <authorList>
            <consortium name="The French-Italian Public Consortium for Grapevine Genome Characterization."/>
            <person name="Jaillon O."/>
            <person name="Aury J.-M."/>
            <person name="Noel B."/>
            <person name="Policriti A."/>
            <person name="Clepet C."/>
            <person name="Casagrande A."/>
            <person name="Choisne N."/>
            <person name="Aubourg S."/>
            <person name="Vitulo N."/>
            <person name="Jubin C."/>
            <person name="Vezzi A."/>
            <person name="Legeai F."/>
            <person name="Hugueney P."/>
            <person name="Dasilva C."/>
            <person name="Horner D."/>
            <person name="Mica E."/>
            <person name="Jublot D."/>
            <person name="Poulain J."/>
            <person name="Bruyere C."/>
            <person name="Billault A."/>
            <person name="Segurens B."/>
            <person name="Gouyvenoux M."/>
            <person name="Ugarte E."/>
            <person name="Cattonaro F."/>
            <person name="Anthouard V."/>
            <person name="Vico V."/>
            <person name="Del Fabbro C."/>
            <person name="Alaux M."/>
            <person name="Di Gaspero G."/>
            <person name="Dumas V."/>
            <person name="Felice N."/>
            <person name="Paillard S."/>
            <person name="Juman I."/>
            <person name="Moroldo M."/>
            <person name="Scalabrin S."/>
            <person name="Canaguier A."/>
            <person name="Le Clainche I."/>
            <person name="Malacrida G."/>
            <person name="Durand E."/>
            <person name="Pesole G."/>
            <person name="Laucou V."/>
            <person name="Chatelet P."/>
            <person name="Merdinoglu D."/>
            <person name="Delledonne M."/>
            <person name="Pezzotti M."/>
            <person name="Lecharny A."/>
            <person name="Scarpelli C."/>
            <person name="Artiguenave F."/>
            <person name="Pe M.E."/>
            <person name="Valle G."/>
            <person name="Morgante M."/>
            <person name="Caboche M."/>
            <person name="Adam-Blondon A.-F."/>
            <person name="Weissenbach J."/>
            <person name="Quetier F."/>
            <person name="Wincker P."/>
        </authorList>
    </citation>
    <scope>NUCLEOTIDE SEQUENCE [LARGE SCALE GENOMIC DNA]</scope>
    <source>
        <strain evidence="3">cv. Pinot noir / PN40024</strain>
    </source>
</reference>
<dbReference type="EMBL" id="FN595242">
    <property type="protein sequence ID" value="CBI22503.3"/>
    <property type="molecule type" value="Genomic_DNA"/>
</dbReference>
<evidence type="ECO:0000256" key="1">
    <source>
        <dbReference type="SAM" id="Phobius"/>
    </source>
</evidence>
<keyword evidence="1" id="KW-0812">Transmembrane</keyword>
<evidence type="ECO:0000313" key="2">
    <source>
        <dbReference type="EMBL" id="CBI22503.3"/>
    </source>
</evidence>
<keyword evidence="1" id="KW-0472">Membrane</keyword>
<name>D7SXV3_VITVI</name>